<comment type="caution">
    <text evidence="2">The sequence shown here is derived from an EMBL/GenBank/DDBJ whole genome shotgun (WGS) entry which is preliminary data.</text>
</comment>
<dbReference type="PANTHER" id="PTHR37212:SF2">
    <property type="entry name" value="ACTIN PROTEIN 2_3 COMPLEX SUBUNIT-LIKE PROTEIN"/>
    <property type="match status" value="1"/>
</dbReference>
<accession>A0AAD3XNH1</accession>
<dbReference type="PANTHER" id="PTHR37212">
    <property type="entry name" value="ACTIN PROTEIN 2/3 COMPLEX SUBUNIT-LIKE PROTEIN"/>
    <property type="match status" value="1"/>
</dbReference>
<sequence>MVETESDVDDIFDFEITHAPTPKKRRKVIGLDDILNDLKEEGRGGKKKSKGTKARKHSTLDDDDDDTETKLLQAVGHFQQKIKEFDGQNGFFGSQRTPSPLVHSKLGDCMLSKAFMSSKLKLLVELHSDRGETFFTGLLLNGWLSKLVFKCGCIEEAIAIWTFNLLSYSSEESLRSSACDFWCAILLFNEVDAPPLKFEWLPSYSELKRALESFGYLFHSPTNILSDECLVNSNFERSRATK</sequence>
<dbReference type="Proteomes" id="UP001279734">
    <property type="component" value="Unassembled WGS sequence"/>
</dbReference>
<dbReference type="AlphaFoldDB" id="A0AAD3XNH1"/>
<evidence type="ECO:0000313" key="3">
    <source>
        <dbReference type="Proteomes" id="UP001279734"/>
    </source>
</evidence>
<proteinExistence type="predicted"/>
<keyword evidence="3" id="KW-1185">Reference proteome</keyword>
<organism evidence="2 3">
    <name type="scientific">Nepenthes gracilis</name>
    <name type="common">Slender pitcher plant</name>
    <dbReference type="NCBI Taxonomy" id="150966"/>
    <lineage>
        <taxon>Eukaryota</taxon>
        <taxon>Viridiplantae</taxon>
        <taxon>Streptophyta</taxon>
        <taxon>Embryophyta</taxon>
        <taxon>Tracheophyta</taxon>
        <taxon>Spermatophyta</taxon>
        <taxon>Magnoliopsida</taxon>
        <taxon>eudicotyledons</taxon>
        <taxon>Gunneridae</taxon>
        <taxon>Pentapetalae</taxon>
        <taxon>Caryophyllales</taxon>
        <taxon>Nepenthaceae</taxon>
        <taxon>Nepenthes</taxon>
    </lineage>
</organism>
<feature type="compositionally biased region" description="Basic residues" evidence="1">
    <location>
        <begin position="45"/>
        <end position="57"/>
    </location>
</feature>
<reference evidence="2" key="1">
    <citation type="submission" date="2023-05" db="EMBL/GenBank/DDBJ databases">
        <title>Nepenthes gracilis genome sequencing.</title>
        <authorList>
            <person name="Fukushima K."/>
        </authorList>
    </citation>
    <scope>NUCLEOTIDE SEQUENCE</scope>
    <source>
        <strain evidence="2">SING2019-196</strain>
    </source>
</reference>
<dbReference type="EMBL" id="BSYO01000010">
    <property type="protein sequence ID" value="GMH10934.1"/>
    <property type="molecule type" value="Genomic_DNA"/>
</dbReference>
<evidence type="ECO:0000313" key="2">
    <source>
        <dbReference type="EMBL" id="GMH10934.1"/>
    </source>
</evidence>
<evidence type="ECO:0000256" key="1">
    <source>
        <dbReference type="SAM" id="MobiDB-lite"/>
    </source>
</evidence>
<protein>
    <submittedName>
        <fullName evidence="2">Uncharacterized protein</fullName>
    </submittedName>
</protein>
<gene>
    <name evidence="2" type="ORF">Nepgr_012775</name>
</gene>
<name>A0AAD3XNH1_NEPGR</name>
<feature type="region of interest" description="Disordered" evidence="1">
    <location>
        <begin position="39"/>
        <end position="65"/>
    </location>
</feature>